<accession>A0A2U1MHV2</accession>
<protein>
    <submittedName>
        <fullName evidence="1">Uncharacterized protein</fullName>
    </submittedName>
</protein>
<keyword evidence="2" id="KW-1185">Reference proteome</keyword>
<dbReference type="Proteomes" id="UP000245207">
    <property type="component" value="Unassembled WGS sequence"/>
</dbReference>
<proteinExistence type="predicted"/>
<gene>
    <name evidence="1" type="ORF">CTI12_AA378720</name>
</gene>
<sequence>MSSPFSRRYDRRFGVSHFRPLPERKCYGWTETREAHVFKVEAKETDVVKVYPGGKPFTHGSTARSVGMAFHIEDTTPSGMM</sequence>
<name>A0A2U1MHV2_ARTAN</name>
<evidence type="ECO:0000313" key="2">
    <source>
        <dbReference type="Proteomes" id="UP000245207"/>
    </source>
</evidence>
<comment type="caution">
    <text evidence="1">The sequence shown here is derived from an EMBL/GenBank/DDBJ whole genome shotgun (WGS) entry which is preliminary data.</text>
</comment>
<dbReference type="EMBL" id="PKPP01005243">
    <property type="protein sequence ID" value="PWA60845.1"/>
    <property type="molecule type" value="Genomic_DNA"/>
</dbReference>
<reference evidence="1 2" key="1">
    <citation type="journal article" date="2018" name="Mol. Plant">
        <title>The genome of Artemisia annua provides insight into the evolution of Asteraceae family and artemisinin biosynthesis.</title>
        <authorList>
            <person name="Shen Q."/>
            <person name="Zhang L."/>
            <person name="Liao Z."/>
            <person name="Wang S."/>
            <person name="Yan T."/>
            <person name="Shi P."/>
            <person name="Liu M."/>
            <person name="Fu X."/>
            <person name="Pan Q."/>
            <person name="Wang Y."/>
            <person name="Lv Z."/>
            <person name="Lu X."/>
            <person name="Zhang F."/>
            <person name="Jiang W."/>
            <person name="Ma Y."/>
            <person name="Chen M."/>
            <person name="Hao X."/>
            <person name="Li L."/>
            <person name="Tang Y."/>
            <person name="Lv G."/>
            <person name="Zhou Y."/>
            <person name="Sun X."/>
            <person name="Brodelius P.E."/>
            <person name="Rose J.K.C."/>
            <person name="Tang K."/>
        </authorList>
    </citation>
    <scope>NUCLEOTIDE SEQUENCE [LARGE SCALE GENOMIC DNA]</scope>
    <source>
        <strain evidence="2">cv. Huhao1</strain>
        <tissue evidence="1">Leaf</tissue>
    </source>
</reference>
<dbReference type="AlphaFoldDB" id="A0A2U1MHV2"/>
<evidence type="ECO:0000313" key="1">
    <source>
        <dbReference type="EMBL" id="PWA60845.1"/>
    </source>
</evidence>
<organism evidence="1 2">
    <name type="scientific">Artemisia annua</name>
    <name type="common">Sweet wormwood</name>
    <dbReference type="NCBI Taxonomy" id="35608"/>
    <lineage>
        <taxon>Eukaryota</taxon>
        <taxon>Viridiplantae</taxon>
        <taxon>Streptophyta</taxon>
        <taxon>Embryophyta</taxon>
        <taxon>Tracheophyta</taxon>
        <taxon>Spermatophyta</taxon>
        <taxon>Magnoliopsida</taxon>
        <taxon>eudicotyledons</taxon>
        <taxon>Gunneridae</taxon>
        <taxon>Pentapetalae</taxon>
        <taxon>asterids</taxon>
        <taxon>campanulids</taxon>
        <taxon>Asterales</taxon>
        <taxon>Asteraceae</taxon>
        <taxon>Asteroideae</taxon>
        <taxon>Anthemideae</taxon>
        <taxon>Artemisiinae</taxon>
        <taxon>Artemisia</taxon>
    </lineage>
</organism>